<proteinExistence type="predicted"/>
<evidence type="ECO:0000313" key="4">
    <source>
        <dbReference type="Proteomes" id="UP000516057"/>
    </source>
</evidence>
<dbReference type="InterPro" id="IPR001434">
    <property type="entry name" value="OmcB-like_DUF11"/>
</dbReference>
<feature type="region of interest" description="Disordered" evidence="1">
    <location>
        <begin position="1"/>
        <end position="32"/>
    </location>
</feature>
<dbReference type="Gene3D" id="2.60.40.10">
    <property type="entry name" value="Immunoglobulins"/>
    <property type="match status" value="2"/>
</dbReference>
<dbReference type="AlphaFoldDB" id="A0A7H0HCX8"/>
<organism evidence="3 4">
    <name type="scientific">Paenacidovorax monticola</name>
    <dbReference type="NCBI Taxonomy" id="1926868"/>
    <lineage>
        <taxon>Bacteria</taxon>
        <taxon>Pseudomonadati</taxon>
        <taxon>Pseudomonadota</taxon>
        <taxon>Betaproteobacteria</taxon>
        <taxon>Burkholderiales</taxon>
        <taxon>Comamonadaceae</taxon>
        <taxon>Paenacidovorax</taxon>
    </lineage>
</organism>
<dbReference type="PANTHER" id="PTHR34819:SF3">
    <property type="entry name" value="CELL SURFACE PROTEIN"/>
    <property type="match status" value="1"/>
</dbReference>
<feature type="compositionally biased region" description="Low complexity" evidence="1">
    <location>
        <begin position="1"/>
        <end position="13"/>
    </location>
</feature>
<dbReference type="PANTHER" id="PTHR34819">
    <property type="entry name" value="LARGE CYSTEINE-RICH PERIPLASMIC PROTEIN OMCB"/>
    <property type="match status" value="1"/>
</dbReference>
<feature type="domain" description="DUF11" evidence="2">
    <location>
        <begin position="60"/>
        <end position="174"/>
    </location>
</feature>
<dbReference type="KEGG" id="amon:H9L24_15330"/>
<reference evidence="3 4" key="1">
    <citation type="submission" date="2020-08" db="EMBL/GenBank/DDBJ databases">
        <title>Genome sequence of Acidovorax monticola KACC 19171T.</title>
        <authorList>
            <person name="Hyun D.-W."/>
            <person name="Bae J.-W."/>
        </authorList>
    </citation>
    <scope>NUCLEOTIDE SEQUENCE [LARGE SCALE GENOMIC DNA]</scope>
    <source>
        <strain evidence="3 4">KACC 19171</strain>
    </source>
</reference>
<evidence type="ECO:0000313" key="3">
    <source>
        <dbReference type="EMBL" id="QNP58394.1"/>
    </source>
</evidence>
<dbReference type="InterPro" id="IPR051172">
    <property type="entry name" value="Chlamydia_OmcB"/>
</dbReference>
<dbReference type="Pfam" id="PF01345">
    <property type="entry name" value="DUF11"/>
    <property type="match status" value="5"/>
</dbReference>
<sequence length="831" mass="83970">MPDRLLSSLSACPLAPPPGGTPRAARSHSTAVPRPTRRWAAWLAAPLLCFAGGAWAQSADLVLSNHVVTPDPVPAGGIATITMTVENNGTGSASNVKLTDTIPAGATFVSMTASDGGACTGAAPYECTWGSIPFPGTRTVTLRMRLPSAAVWPNSATVTSATADPNTGNNTLSRNITVQQAANLGITASTSAVGTIAAGTPYTYTLTVDNNGGPDPLPAGQSPTVRFNVPAGSSITSRPAGTGWTCTPASGYPLSDAPGGPVGAEITCTRNDGLAMGASFPPITVNAVANVTGTVTGTFDVLSNYLDGDGTNNTATVDVVLSDGTDMRITKTSAVSADAGGTLVTFTLTPRQEGGAAPTGVVVTDTLNAGFSYVDHTAPSPWVCDFGTTTPNTLTCSYPGTYNGGPFTNLPAITLRARPTGTGTVPNTGIVTATPPDPVGANNSSTVNVSNEVDLGVEKWASIRPVHVGQNYNWVVRVRNYGLLPVFAGQTITVTDQIPAGVDVTASPSDANWTCSSSAGATYPQTGPLVLTCQHTRASSLAVNSNAPDLVIPAVNTGAGAVTNNVCLGSDMSGINGVLTGSGPGEAGTLPLHQANCWGADQDISLQQADLQITKTVGPDPVVVGQDLTYTLVVRNNSATVDATNTHVYDTVNNLITAGGLQSVVTSQGSCTPTSGSGPAQSIDCNLGTLAANGMATITIVVRPANTTAANLSRGNTASVNSLDVGDPNRGNNSSTVSSVVQPRVDATVSKTVNPSTARVGQPMVYTVTASNAGPSTANVLTITDVMPPNTAFISVGTPSNGGPARPFPPWVQAVRSPAAGPMWLPAATVP</sequence>
<feature type="domain" description="DUF11" evidence="2">
    <location>
        <begin position="747"/>
        <end position="801"/>
    </location>
</feature>
<name>A0A7H0HCX8_9BURK</name>
<feature type="domain" description="DUF11" evidence="2">
    <location>
        <begin position="610"/>
        <end position="738"/>
    </location>
</feature>
<evidence type="ECO:0000256" key="1">
    <source>
        <dbReference type="SAM" id="MobiDB-lite"/>
    </source>
</evidence>
<feature type="region of interest" description="Disordered" evidence="1">
    <location>
        <begin position="717"/>
        <end position="742"/>
    </location>
</feature>
<feature type="domain" description="DUF11" evidence="2">
    <location>
        <begin position="326"/>
        <end position="449"/>
    </location>
</feature>
<protein>
    <submittedName>
        <fullName evidence="3">DUF11 domain-containing protein</fullName>
    </submittedName>
</protein>
<dbReference type="Proteomes" id="UP000516057">
    <property type="component" value="Chromosome"/>
</dbReference>
<accession>A0A7H0HCX8</accession>
<dbReference type="RefSeq" id="WP_187735382.1">
    <property type="nucleotide sequence ID" value="NZ_CP060790.1"/>
</dbReference>
<dbReference type="NCBIfam" id="TIGR01451">
    <property type="entry name" value="B_ant_repeat"/>
    <property type="match status" value="3"/>
</dbReference>
<gene>
    <name evidence="3" type="ORF">H9L24_15330</name>
</gene>
<feature type="domain" description="DUF11" evidence="2">
    <location>
        <begin position="190"/>
        <end position="319"/>
    </location>
</feature>
<feature type="compositionally biased region" description="Polar residues" evidence="1">
    <location>
        <begin position="730"/>
        <end position="741"/>
    </location>
</feature>
<dbReference type="EMBL" id="CP060790">
    <property type="protein sequence ID" value="QNP58394.1"/>
    <property type="molecule type" value="Genomic_DNA"/>
</dbReference>
<dbReference type="InterPro" id="IPR013783">
    <property type="entry name" value="Ig-like_fold"/>
</dbReference>
<dbReference type="InterPro" id="IPR047589">
    <property type="entry name" value="DUF11_rpt"/>
</dbReference>
<evidence type="ECO:0000259" key="2">
    <source>
        <dbReference type="Pfam" id="PF01345"/>
    </source>
</evidence>
<keyword evidence="4" id="KW-1185">Reference proteome</keyword>